<keyword evidence="2" id="KW-1185">Reference proteome</keyword>
<comment type="caution">
    <text evidence="1">The sequence shown here is derived from an EMBL/GenBank/DDBJ whole genome shotgun (WGS) entry which is preliminary data.</text>
</comment>
<sequence>ATPPYGECTSSVE</sequence>
<organism evidence="1 2">
    <name type="scientific">Trifolium medium</name>
    <dbReference type="NCBI Taxonomy" id="97028"/>
    <lineage>
        <taxon>Eukaryota</taxon>
        <taxon>Viridiplantae</taxon>
        <taxon>Streptophyta</taxon>
        <taxon>Embryophyta</taxon>
        <taxon>Tracheophyta</taxon>
        <taxon>Spermatophyta</taxon>
        <taxon>Magnoliopsida</taxon>
        <taxon>eudicotyledons</taxon>
        <taxon>Gunneridae</taxon>
        <taxon>Pentapetalae</taxon>
        <taxon>rosids</taxon>
        <taxon>fabids</taxon>
        <taxon>Fabales</taxon>
        <taxon>Fabaceae</taxon>
        <taxon>Papilionoideae</taxon>
        <taxon>50 kb inversion clade</taxon>
        <taxon>NPAAA clade</taxon>
        <taxon>Hologalegina</taxon>
        <taxon>IRL clade</taxon>
        <taxon>Trifolieae</taxon>
        <taxon>Trifolium</taxon>
    </lineage>
</organism>
<evidence type="ECO:0000313" key="1">
    <source>
        <dbReference type="EMBL" id="MCI53873.1"/>
    </source>
</evidence>
<dbReference type="Proteomes" id="UP000265520">
    <property type="component" value="Unassembled WGS sequence"/>
</dbReference>
<evidence type="ECO:0000313" key="2">
    <source>
        <dbReference type="Proteomes" id="UP000265520"/>
    </source>
</evidence>
<dbReference type="EMBL" id="LXQA010470362">
    <property type="protein sequence ID" value="MCI53873.1"/>
    <property type="molecule type" value="Genomic_DNA"/>
</dbReference>
<reference evidence="1 2" key="1">
    <citation type="journal article" date="2018" name="Front. Plant Sci.">
        <title>Red Clover (Trifolium pratense) and Zigzag Clover (T. medium) - A Picture of Genomic Similarities and Differences.</title>
        <authorList>
            <person name="Dluhosova J."/>
            <person name="Istvanek J."/>
            <person name="Nedelnik J."/>
            <person name="Repkova J."/>
        </authorList>
    </citation>
    <scope>NUCLEOTIDE SEQUENCE [LARGE SCALE GENOMIC DNA]</scope>
    <source>
        <strain evidence="2">cv. 10/8</strain>
        <tissue evidence="1">Leaf</tissue>
    </source>
</reference>
<protein>
    <submittedName>
        <fullName evidence="1">Uncharacterized protein</fullName>
    </submittedName>
</protein>
<proteinExistence type="predicted"/>
<feature type="non-terminal residue" evidence="1">
    <location>
        <position position="1"/>
    </location>
</feature>
<accession>A0A392SYG7</accession>
<name>A0A392SYG7_9FABA</name>